<dbReference type="InterPro" id="IPR000189">
    <property type="entry name" value="Transglyc_AS"/>
</dbReference>
<dbReference type="AlphaFoldDB" id="A0AAN2BZT3"/>
<dbReference type="Gene3D" id="3.40.190.10">
    <property type="entry name" value="Periplasmic binding protein-like II"/>
    <property type="match status" value="2"/>
</dbReference>
<dbReference type="Pfam" id="PF00497">
    <property type="entry name" value="SBP_bac_3"/>
    <property type="match status" value="1"/>
</dbReference>
<organism evidence="6 7">
    <name type="scientific">Sideroxyarcus emersonii</name>
    <dbReference type="NCBI Taxonomy" id="2764705"/>
    <lineage>
        <taxon>Bacteria</taxon>
        <taxon>Pseudomonadati</taxon>
        <taxon>Pseudomonadota</taxon>
        <taxon>Betaproteobacteria</taxon>
        <taxon>Nitrosomonadales</taxon>
        <taxon>Gallionellaceae</taxon>
        <taxon>Sideroxyarcus</taxon>
    </lineage>
</organism>
<dbReference type="PANTHER" id="PTHR35936:SF32">
    <property type="entry name" value="MEMBRANE-BOUND LYTIC MUREIN TRANSGLYCOSYLASE F"/>
    <property type="match status" value="1"/>
</dbReference>
<evidence type="ECO:0000256" key="1">
    <source>
        <dbReference type="ARBA" id="ARBA00004339"/>
    </source>
</evidence>
<dbReference type="GO" id="GO:0008933">
    <property type="term" value="F:peptidoglycan lytic transglycosylase activity"/>
    <property type="evidence" value="ECO:0007669"/>
    <property type="project" value="InterPro"/>
</dbReference>
<accession>A0AAN2BZT3</accession>
<dbReference type="PANTHER" id="PTHR35936">
    <property type="entry name" value="MEMBRANE-BOUND LYTIC MUREIN TRANSGLYCOSYLASE F"/>
    <property type="match status" value="1"/>
</dbReference>
<evidence type="ECO:0000313" key="7">
    <source>
        <dbReference type="Proteomes" id="UP001320326"/>
    </source>
</evidence>
<comment type="subcellular location">
    <subcellularLocation>
        <location evidence="1">Cell outer membrane</location>
        <topology evidence="1">Peripheral membrane protein</topology>
    </subcellularLocation>
</comment>
<dbReference type="SUPFAM" id="SSF53955">
    <property type="entry name" value="Lysozyme-like"/>
    <property type="match status" value="1"/>
</dbReference>
<dbReference type="PROSITE" id="PS00922">
    <property type="entry name" value="TRANSGLYCOSYLASE"/>
    <property type="match status" value="1"/>
</dbReference>
<dbReference type="NCBIfam" id="NF008112">
    <property type="entry name" value="PRK10859.1"/>
    <property type="match status" value="1"/>
</dbReference>
<dbReference type="GO" id="GO:0000270">
    <property type="term" value="P:peptidoglycan metabolic process"/>
    <property type="evidence" value="ECO:0007669"/>
    <property type="project" value="InterPro"/>
</dbReference>
<keyword evidence="7" id="KW-1185">Reference proteome</keyword>
<sequence>MFAMRSLLPLQLAVVLALCAWLWMKTTAVDPLPDWRQGELVVIVPPPDMETENAFDTELAGLFAQQLQVKLKTVPLAIDQALPALAAHKAHLATGMRSTTDYPLHFSKSYQSLDELVICHGATPDDIDNLARHTLVVAAGSPQETALREVRRDHDRLSWSSRRDTSPVELLEEVADGKLDCTVANEEQLATARNFYPELGSALDLDSPTDLSLAFARDSDPQLFDEAQLFLTHIKQDGTLRHLIDRYYGYNERLDSINAEAFITQTRTLLPHYRHWFEEAADLTGIDWKLLAALSYQESHWDPNATSYTNVRGMMMLTEETADRMNVEDRLDPHGSILAGARYLQLLKEQLPLRINDEDRLWMALAAYNQGMGHLEDARILASESGLNPDIWADVKRMMPLLSRPSFYKKTKHGRARGGEAVILVETVRLYSDMLKRLEAQKSLYQLPPVLKRSFVGSLIK</sequence>
<dbReference type="CDD" id="cd13403">
    <property type="entry name" value="MLTF-like"/>
    <property type="match status" value="1"/>
</dbReference>
<dbReference type="InterPro" id="IPR001638">
    <property type="entry name" value="Solute-binding_3/MltF_N"/>
</dbReference>
<evidence type="ECO:0000256" key="4">
    <source>
        <dbReference type="ARBA" id="ARBA00023237"/>
    </source>
</evidence>
<dbReference type="SUPFAM" id="SSF53850">
    <property type="entry name" value="Periplasmic binding protein-like II"/>
    <property type="match status" value="1"/>
</dbReference>
<name>A0AAN2BZT3_9PROT</name>
<dbReference type="EMBL" id="AP023423">
    <property type="protein sequence ID" value="BCK88539.1"/>
    <property type="molecule type" value="Genomic_DNA"/>
</dbReference>
<dbReference type="Gene3D" id="1.10.530.10">
    <property type="match status" value="1"/>
</dbReference>
<keyword evidence="3" id="KW-0732">Signal</keyword>
<protein>
    <submittedName>
        <fullName evidence="6">Membrane-bound lytic murein transglycosylase F</fullName>
    </submittedName>
</protein>
<comment type="similarity">
    <text evidence="2">Belongs to the transglycosylase Slt family.</text>
</comment>
<dbReference type="InterPro" id="IPR008258">
    <property type="entry name" value="Transglycosylase_SLT_dom_1"/>
</dbReference>
<dbReference type="InterPro" id="IPR023346">
    <property type="entry name" value="Lysozyme-like_dom_sf"/>
</dbReference>
<dbReference type="GO" id="GO:0009279">
    <property type="term" value="C:cell outer membrane"/>
    <property type="evidence" value="ECO:0007669"/>
    <property type="project" value="UniProtKB-SubCell"/>
</dbReference>
<feature type="domain" description="Solute-binding protein family 3/N-terminal" evidence="5">
    <location>
        <begin position="39"/>
        <end position="251"/>
    </location>
</feature>
<dbReference type="Pfam" id="PF01464">
    <property type="entry name" value="SLT"/>
    <property type="match status" value="1"/>
</dbReference>
<evidence type="ECO:0000313" key="6">
    <source>
        <dbReference type="EMBL" id="BCK88539.1"/>
    </source>
</evidence>
<keyword evidence="4" id="KW-0472">Membrane</keyword>
<evidence type="ECO:0000259" key="5">
    <source>
        <dbReference type="SMART" id="SM00062"/>
    </source>
</evidence>
<reference evidence="6 7" key="1">
    <citation type="journal article" date="2022" name="Int. J. Syst. Evol. Microbiol.">
        <title>&lt;i&gt;Sideroxyarcus emersonii&lt;/i&gt; gen. nov. sp. nov., a neutrophilic, microaerobic iron- and thiosulfate-oxidizing bacterium isolated from iron-rich wetland sediment.</title>
        <authorList>
            <person name="Kato S."/>
            <person name="Itoh T."/>
            <person name="Iino T."/>
            <person name="Ohkuma M."/>
        </authorList>
    </citation>
    <scope>NUCLEOTIDE SEQUENCE [LARGE SCALE GENOMIC DNA]</scope>
    <source>
        <strain evidence="6 7">MIZ01</strain>
    </source>
</reference>
<keyword evidence="4" id="KW-0998">Cell outer membrane</keyword>
<evidence type="ECO:0000256" key="2">
    <source>
        <dbReference type="ARBA" id="ARBA00007734"/>
    </source>
</evidence>
<gene>
    <name evidence="6" type="ORF">MIZ01_2344</name>
</gene>
<dbReference type="SMART" id="SM00062">
    <property type="entry name" value="PBPb"/>
    <property type="match status" value="1"/>
</dbReference>
<dbReference type="KEGG" id="seme:MIZ01_2344"/>
<dbReference type="Proteomes" id="UP001320326">
    <property type="component" value="Chromosome"/>
</dbReference>
<proteinExistence type="inferred from homology"/>
<evidence type="ECO:0000256" key="3">
    <source>
        <dbReference type="ARBA" id="ARBA00022729"/>
    </source>
</evidence>